<proteinExistence type="predicted"/>
<dbReference type="EMBL" id="BARS01015667">
    <property type="protein sequence ID" value="GAF93027.1"/>
    <property type="molecule type" value="Genomic_DNA"/>
</dbReference>
<feature type="domain" description="Phage capsid-like C-terminal" evidence="4">
    <location>
        <begin position="113"/>
        <end position="248"/>
    </location>
</feature>
<gene>
    <name evidence="5" type="ORF">S01H1_25888</name>
</gene>
<dbReference type="InterPro" id="IPR054612">
    <property type="entry name" value="Phage_capsid-like_C"/>
</dbReference>
<name>X0TY21_9ZZZZ</name>
<reference evidence="5" key="1">
    <citation type="journal article" date="2014" name="Front. Microbiol.">
        <title>High frequency of phylogenetically diverse reductive dehalogenase-homologous genes in deep subseafloor sedimentary metagenomes.</title>
        <authorList>
            <person name="Kawai M."/>
            <person name="Futagami T."/>
            <person name="Toyoda A."/>
            <person name="Takaki Y."/>
            <person name="Nishi S."/>
            <person name="Hori S."/>
            <person name="Arai W."/>
            <person name="Tsubouchi T."/>
            <person name="Morono Y."/>
            <person name="Uchiyama I."/>
            <person name="Ito T."/>
            <person name="Fujiyama A."/>
            <person name="Inagaki F."/>
            <person name="Takami H."/>
        </authorList>
    </citation>
    <scope>NUCLEOTIDE SEQUENCE</scope>
    <source>
        <strain evidence="5">Expedition CK06-06</strain>
    </source>
</reference>
<sequence length="255" mass="26829">MTIETLNNQVTETLENIKSSVSAAAEKGDKQALELKSTVANLDNQLKTMQTEMNEMQQKGQKAPTEQSLSFGGNVVAGLDLNQKSTSFVIEGKAAASPILASTHNSAGGTGAIAGQRSPNVAGFMNEALTMLDLITVIPSTSNSIEYVQEVGTVMNAAAVAEGTELPETKFDFQLKSLPIATVGHYTRVSKQFRNDAPALVALIDSRMLFGVRQKLNSELIIGDGSIPNVGGLVGVSANHTAYTPAGGDKVFESL</sequence>
<accession>X0TY21</accession>
<dbReference type="SUPFAM" id="SSF56563">
    <property type="entry name" value="Major capsid protein gp5"/>
    <property type="match status" value="1"/>
</dbReference>
<keyword evidence="2" id="KW-0946">Virion</keyword>
<dbReference type="Pfam" id="PF05065">
    <property type="entry name" value="Phage_capsid"/>
    <property type="match status" value="1"/>
</dbReference>
<dbReference type="GO" id="GO:0044423">
    <property type="term" value="C:virion component"/>
    <property type="evidence" value="ECO:0007669"/>
    <property type="project" value="UniProtKB-KW"/>
</dbReference>
<keyword evidence="3" id="KW-0175">Coiled coil</keyword>
<dbReference type="InterPro" id="IPR024455">
    <property type="entry name" value="Phage_capsid"/>
</dbReference>
<dbReference type="Gene3D" id="3.30.2400.10">
    <property type="entry name" value="Major capsid protein gp5"/>
    <property type="match status" value="1"/>
</dbReference>
<dbReference type="AlphaFoldDB" id="X0TY21"/>
<protein>
    <recommendedName>
        <fullName evidence="4">Phage capsid-like C-terminal domain-containing protein</fullName>
    </recommendedName>
</protein>
<dbReference type="NCBIfam" id="TIGR01554">
    <property type="entry name" value="major_cap_HK97"/>
    <property type="match status" value="1"/>
</dbReference>
<evidence type="ECO:0000256" key="1">
    <source>
        <dbReference type="ARBA" id="ARBA00004328"/>
    </source>
</evidence>
<evidence type="ECO:0000313" key="5">
    <source>
        <dbReference type="EMBL" id="GAF93027.1"/>
    </source>
</evidence>
<feature type="non-terminal residue" evidence="5">
    <location>
        <position position="255"/>
    </location>
</feature>
<evidence type="ECO:0000259" key="4">
    <source>
        <dbReference type="Pfam" id="PF05065"/>
    </source>
</evidence>
<comment type="subcellular location">
    <subcellularLocation>
        <location evidence="1">Virion</location>
    </subcellularLocation>
</comment>
<comment type="caution">
    <text evidence="5">The sequence shown here is derived from an EMBL/GenBank/DDBJ whole genome shotgun (WGS) entry which is preliminary data.</text>
</comment>
<evidence type="ECO:0000256" key="3">
    <source>
        <dbReference type="SAM" id="Coils"/>
    </source>
</evidence>
<organism evidence="5">
    <name type="scientific">marine sediment metagenome</name>
    <dbReference type="NCBI Taxonomy" id="412755"/>
    <lineage>
        <taxon>unclassified sequences</taxon>
        <taxon>metagenomes</taxon>
        <taxon>ecological metagenomes</taxon>
    </lineage>
</organism>
<feature type="coiled-coil region" evidence="3">
    <location>
        <begin position="32"/>
        <end position="59"/>
    </location>
</feature>
<evidence type="ECO:0000256" key="2">
    <source>
        <dbReference type="ARBA" id="ARBA00022844"/>
    </source>
</evidence>